<feature type="transmembrane region" description="Helical" evidence="5">
    <location>
        <begin position="158"/>
        <end position="177"/>
    </location>
</feature>
<keyword evidence="2 5" id="KW-0812">Transmembrane</keyword>
<dbReference type="InterPro" id="IPR050186">
    <property type="entry name" value="TPT_transporter"/>
</dbReference>
<feature type="transmembrane region" description="Helical" evidence="5">
    <location>
        <begin position="44"/>
        <end position="66"/>
    </location>
</feature>
<organism evidence="7">
    <name type="scientific">Ixodes ricinus</name>
    <name type="common">Common tick</name>
    <name type="synonym">Acarus ricinus</name>
    <dbReference type="NCBI Taxonomy" id="34613"/>
    <lineage>
        <taxon>Eukaryota</taxon>
        <taxon>Metazoa</taxon>
        <taxon>Ecdysozoa</taxon>
        <taxon>Arthropoda</taxon>
        <taxon>Chelicerata</taxon>
        <taxon>Arachnida</taxon>
        <taxon>Acari</taxon>
        <taxon>Parasitiformes</taxon>
        <taxon>Ixodida</taxon>
        <taxon>Ixodoidea</taxon>
        <taxon>Ixodidae</taxon>
        <taxon>Ixodinae</taxon>
        <taxon>Ixodes</taxon>
    </lineage>
</organism>
<accession>A0A147BRY2</accession>
<evidence type="ECO:0000259" key="6">
    <source>
        <dbReference type="Pfam" id="PF03151"/>
    </source>
</evidence>
<keyword evidence="3 5" id="KW-1133">Transmembrane helix</keyword>
<dbReference type="GO" id="GO:0016020">
    <property type="term" value="C:membrane"/>
    <property type="evidence" value="ECO:0007669"/>
    <property type="project" value="UniProtKB-SubCell"/>
</dbReference>
<feature type="domain" description="Sugar phosphate transporter" evidence="6">
    <location>
        <begin position="14"/>
        <end position="303"/>
    </location>
</feature>
<comment type="subcellular location">
    <subcellularLocation>
        <location evidence="1">Membrane</location>
        <topology evidence="1">Multi-pass membrane protein</topology>
    </subcellularLocation>
</comment>
<reference evidence="7" key="1">
    <citation type="journal article" date="2018" name="PLoS Negl. Trop. Dis.">
        <title>Sialome diversity of ticks revealed by RNAseq of single tick salivary glands.</title>
        <authorList>
            <person name="Perner J."/>
            <person name="Kropackova S."/>
            <person name="Kopacek P."/>
            <person name="Ribeiro J.M."/>
        </authorList>
    </citation>
    <scope>NUCLEOTIDE SEQUENCE</scope>
    <source>
        <strain evidence="7">Siblings of single egg batch collected in Ceske Budejovice</strain>
        <tissue evidence="7">Salivary glands</tissue>
    </source>
</reference>
<dbReference type="Pfam" id="PF03151">
    <property type="entry name" value="TPT"/>
    <property type="match status" value="1"/>
</dbReference>
<dbReference type="EMBL" id="GEGO01001874">
    <property type="protein sequence ID" value="JAR93530.1"/>
    <property type="molecule type" value="Transcribed_RNA"/>
</dbReference>
<evidence type="ECO:0000256" key="1">
    <source>
        <dbReference type="ARBA" id="ARBA00004141"/>
    </source>
</evidence>
<dbReference type="AlphaFoldDB" id="A0A147BRY2"/>
<feature type="transmembrane region" description="Helical" evidence="5">
    <location>
        <begin position="229"/>
        <end position="252"/>
    </location>
</feature>
<evidence type="ECO:0000256" key="2">
    <source>
        <dbReference type="ARBA" id="ARBA00022692"/>
    </source>
</evidence>
<dbReference type="SUPFAM" id="SSF103481">
    <property type="entry name" value="Multidrug resistance efflux transporter EmrE"/>
    <property type="match status" value="2"/>
</dbReference>
<feature type="transmembrane region" description="Helical" evidence="5">
    <location>
        <begin position="12"/>
        <end position="32"/>
    </location>
</feature>
<sequence>MVAAPSTSSGEIFRVVLLCVLWYGISSGNNVVGKVVLNHFPFPLTVTMVQLFSITVLSGPAFAIWGIRPYLDLPWTKYMTSIVPLACGKFVSSLMSHVSLWKVPISYAHTVKATMPLFTVVLSRIILKEKHSCTVYLSLLPIIVGVMVATVTEISFDIVGLVCALISTVGFALQNIYTKKVIRDTKLHYLRLLHTFARLALIFFIPVWLLVDVRSFAKGPALFPQGDAMFVLLLLFVDGALSFCQNLVAFTVLNMVSPLTYSVCNATKRISVIAVSLLLLHNPVTPLNVLGMLTAVLGVLCYNKAKYDANKAERAAEARLPTSTRDLNPLLESLNHRPKVANGVNGGGLHLFTPYQDKPMGL</sequence>
<name>A0A147BRY2_IXORI</name>
<dbReference type="InterPro" id="IPR004853">
    <property type="entry name" value="Sugar_P_trans_dom"/>
</dbReference>
<feature type="transmembrane region" description="Helical" evidence="5">
    <location>
        <begin position="107"/>
        <end position="127"/>
    </location>
</feature>
<evidence type="ECO:0000313" key="7">
    <source>
        <dbReference type="EMBL" id="JAR93530.1"/>
    </source>
</evidence>
<dbReference type="PANTHER" id="PTHR11132">
    <property type="entry name" value="SOLUTE CARRIER FAMILY 35"/>
    <property type="match status" value="1"/>
</dbReference>
<feature type="transmembrane region" description="Helical" evidence="5">
    <location>
        <begin position="134"/>
        <end position="152"/>
    </location>
</feature>
<feature type="transmembrane region" description="Helical" evidence="5">
    <location>
        <begin position="189"/>
        <end position="209"/>
    </location>
</feature>
<keyword evidence="4 5" id="KW-0472">Membrane</keyword>
<dbReference type="InterPro" id="IPR037185">
    <property type="entry name" value="EmrE-like"/>
</dbReference>
<evidence type="ECO:0000256" key="3">
    <source>
        <dbReference type="ARBA" id="ARBA00022989"/>
    </source>
</evidence>
<evidence type="ECO:0000256" key="5">
    <source>
        <dbReference type="SAM" id="Phobius"/>
    </source>
</evidence>
<protein>
    <submittedName>
        <fullName evidence="7">Putative solute carrier family 35 member e1</fullName>
    </submittedName>
</protein>
<proteinExistence type="predicted"/>
<evidence type="ECO:0000256" key="4">
    <source>
        <dbReference type="ARBA" id="ARBA00023136"/>
    </source>
</evidence>